<accession>A0A1Q9BS04</accession>
<dbReference type="Proteomes" id="UP000186817">
    <property type="component" value="Unassembled WGS sequence"/>
</dbReference>
<gene>
    <name evidence="1" type="ORF">AK812_SmicGene47302</name>
</gene>
<organism evidence="1 2">
    <name type="scientific">Symbiodinium microadriaticum</name>
    <name type="common">Dinoflagellate</name>
    <name type="synonym">Zooxanthella microadriatica</name>
    <dbReference type="NCBI Taxonomy" id="2951"/>
    <lineage>
        <taxon>Eukaryota</taxon>
        <taxon>Sar</taxon>
        <taxon>Alveolata</taxon>
        <taxon>Dinophyceae</taxon>
        <taxon>Suessiales</taxon>
        <taxon>Symbiodiniaceae</taxon>
        <taxon>Symbiodinium</taxon>
    </lineage>
</organism>
<sequence length="274" mass="30140">IESDLRVQAPLLRCDPAASVLTVTDGTQGVLVDDTLRVNGVIALEASLPLLSLSEGSSGVQVLSSAGADRRGVHARDWRVDLWLPVPRRVEVEWQIFPVVTAGASSGLIMENVLGLAEGSKGINSDTGEHFTEAWAWAADTMDRMCCNTVRNLDDFLLPETPPLGCGMDLSQGFRGAKQVRHNRCEIVTPHGQLFLASRARFATGLECMWLQQLHFGQDQFKVESDFDEHQPLLQDLAGNAMNSFCLSAVLTVKRLLEARLRTAALLRQRQQQH</sequence>
<name>A0A1Q9BS04_SYMMI</name>
<dbReference type="AlphaFoldDB" id="A0A1Q9BS04"/>
<dbReference type="OrthoDB" id="423221at2759"/>
<feature type="non-terminal residue" evidence="1">
    <location>
        <position position="1"/>
    </location>
</feature>
<comment type="caution">
    <text evidence="1">The sequence shown here is derived from an EMBL/GenBank/DDBJ whole genome shotgun (WGS) entry which is preliminary data.</text>
</comment>
<keyword evidence="2" id="KW-1185">Reference proteome</keyword>
<evidence type="ECO:0000313" key="1">
    <source>
        <dbReference type="EMBL" id="OLP73453.1"/>
    </source>
</evidence>
<protein>
    <submittedName>
        <fullName evidence="1">Uncharacterized protein</fullName>
    </submittedName>
</protein>
<proteinExistence type="predicted"/>
<reference evidence="1 2" key="1">
    <citation type="submission" date="2016-02" db="EMBL/GenBank/DDBJ databases">
        <title>Genome analysis of coral dinoflagellate symbionts highlights evolutionary adaptations to a symbiotic lifestyle.</title>
        <authorList>
            <person name="Aranda M."/>
            <person name="Li Y."/>
            <person name="Liew Y.J."/>
            <person name="Baumgarten S."/>
            <person name="Simakov O."/>
            <person name="Wilson M."/>
            <person name="Piel J."/>
            <person name="Ashoor H."/>
            <person name="Bougouffa S."/>
            <person name="Bajic V.B."/>
            <person name="Ryu T."/>
            <person name="Ravasi T."/>
            <person name="Bayer T."/>
            <person name="Micklem G."/>
            <person name="Kim H."/>
            <person name="Bhak J."/>
            <person name="Lajeunesse T.C."/>
            <person name="Voolstra C.R."/>
        </authorList>
    </citation>
    <scope>NUCLEOTIDE SEQUENCE [LARGE SCALE GENOMIC DNA]</scope>
    <source>
        <strain evidence="1 2">CCMP2467</strain>
    </source>
</reference>
<dbReference type="EMBL" id="LSRX01005444">
    <property type="protein sequence ID" value="OLP73453.1"/>
    <property type="molecule type" value="Genomic_DNA"/>
</dbReference>
<evidence type="ECO:0000313" key="2">
    <source>
        <dbReference type="Proteomes" id="UP000186817"/>
    </source>
</evidence>